<reference evidence="5 6" key="1">
    <citation type="submission" date="2018-07" db="EMBL/GenBank/DDBJ databases">
        <title>Microbacterium endoborsara sp. nov., a novel actinobacterium isolated from Borszczowia aralocaspica.</title>
        <authorList>
            <person name="An D."/>
        </authorList>
    </citation>
    <scope>NUCLEOTIDE SEQUENCE [LARGE SCALE GENOMIC DNA]</scope>
    <source>
        <strain evidence="5 6">C1.15228</strain>
    </source>
</reference>
<dbReference type="PANTHER" id="PTHR43649:SF34">
    <property type="entry name" value="ABC TRANSPORTER PERIPLASMIC-BINDING PROTEIN YCJN-RELATED"/>
    <property type="match status" value="1"/>
</dbReference>
<dbReference type="PANTHER" id="PTHR43649">
    <property type="entry name" value="ARABINOSE-BINDING PROTEIN-RELATED"/>
    <property type="match status" value="1"/>
</dbReference>
<dbReference type="EMBL" id="QORO01000002">
    <property type="protein sequence ID" value="RCK59981.1"/>
    <property type="molecule type" value="Genomic_DNA"/>
</dbReference>
<evidence type="ECO:0000313" key="5">
    <source>
        <dbReference type="EMBL" id="RCK59981.1"/>
    </source>
</evidence>
<gene>
    <name evidence="5" type="ORF">DTO57_07500</name>
</gene>
<evidence type="ECO:0000256" key="1">
    <source>
        <dbReference type="ARBA" id="ARBA00008520"/>
    </source>
</evidence>
<protein>
    <submittedName>
        <fullName evidence="5">Extracellular solute-binding protein</fullName>
    </submittedName>
</protein>
<dbReference type="InterPro" id="IPR050490">
    <property type="entry name" value="Bact_solute-bd_prot1"/>
</dbReference>
<feature type="chain" id="PRO_5038971011" evidence="4">
    <location>
        <begin position="24"/>
        <end position="463"/>
    </location>
</feature>
<comment type="caution">
    <text evidence="5">The sequence shown here is derived from an EMBL/GenBank/DDBJ whole genome shotgun (WGS) entry which is preliminary data.</text>
</comment>
<dbReference type="InterPro" id="IPR006059">
    <property type="entry name" value="SBP"/>
</dbReference>
<organism evidence="5 6">
    <name type="scientific">Microbacterium sorbitolivorans</name>
    <dbReference type="NCBI Taxonomy" id="1867410"/>
    <lineage>
        <taxon>Bacteria</taxon>
        <taxon>Bacillati</taxon>
        <taxon>Actinomycetota</taxon>
        <taxon>Actinomycetes</taxon>
        <taxon>Micrococcales</taxon>
        <taxon>Microbacteriaceae</taxon>
        <taxon>Microbacterium</taxon>
    </lineage>
</organism>
<keyword evidence="2" id="KW-0813">Transport</keyword>
<dbReference type="AlphaFoldDB" id="A0A367Y4P3"/>
<dbReference type="Gene3D" id="3.40.190.10">
    <property type="entry name" value="Periplasmic binding protein-like II"/>
    <property type="match status" value="1"/>
</dbReference>
<name>A0A367Y4P3_9MICO</name>
<dbReference type="Proteomes" id="UP000253508">
    <property type="component" value="Unassembled WGS sequence"/>
</dbReference>
<evidence type="ECO:0000256" key="4">
    <source>
        <dbReference type="SAM" id="SignalP"/>
    </source>
</evidence>
<proteinExistence type="inferred from homology"/>
<accession>A0A367Y4P3</accession>
<feature type="signal peptide" evidence="4">
    <location>
        <begin position="1"/>
        <end position="23"/>
    </location>
</feature>
<keyword evidence="6" id="KW-1185">Reference proteome</keyword>
<dbReference type="Pfam" id="PF01547">
    <property type="entry name" value="SBP_bac_1"/>
    <property type="match status" value="1"/>
</dbReference>
<evidence type="ECO:0000313" key="6">
    <source>
        <dbReference type="Proteomes" id="UP000253508"/>
    </source>
</evidence>
<sequence length="463" mass="48528">MHSRLMALTASAVVVALSLAGCASDTGAKPQKDSKLTIWTIEDKPDRLQAQEKMLDAFSASDDVDYELVPIAEDQLSSALTAAAAANELPDLVSALPLSNVHQFANDDLLDTEAAAEVVKKLDAGTFNKAALDLTRSGDTQLAVPSDAFPLMLFYRTDLFKAAGLDAPTDYPSVLEAAKKLNGNGVAGISAATSAAEQFTSQTIESFGLSNDCQLVNGKGDLALDSDNCKTAFGLYTDLMSKYSVAGEQDTATTRASYFAGQAAMVVWSSFLLDELAGLRNDALPTCDQCAADPRWLANNTGVVGGLQGPDASSPATYGEVVSFAIMRDAAPITKDLVSWLMSDSYTDWISVAPEGKIPVRTGAEPGSTEYVDGWADLETGVDTREKLSALYSPEVLDTVVGATKDIVRWGMTEGQGGLAGAMTTQRVLPTLFSDLIASGGSLDDALVSATDKAEQIKSGLGG</sequence>
<dbReference type="SUPFAM" id="SSF53850">
    <property type="entry name" value="Periplasmic binding protein-like II"/>
    <property type="match status" value="1"/>
</dbReference>
<keyword evidence="3 4" id="KW-0732">Signal</keyword>
<dbReference type="OrthoDB" id="9770625at2"/>
<dbReference type="PROSITE" id="PS51257">
    <property type="entry name" value="PROKAR_LIPOPROTEIN"/>
    <property type="match status" value="1"/>
</dbReference>
<comment type="similarity">
    <text evidence="1">Belongs to the bacterial solute-binding protein 1 family.</text>
</comment>
<evidence type="ECO:0000256" key="2">
    <source>
        <dbReference type="ARBA" id="ARBA00022448"/>
    </source>
</evidence>
<evidence type="ECO:0000256" key="3">
    <source>
        <dbReference type="ARBA" id="ARBA00022729"/>
    </source>
</evidence>